<sequence>MDDTLERPSAKIYQFPVRDRVAANARNNVASVTEVRPPRVAGGAWYHDAAIQEIKPDHDL</sequence>
<dbReference type="Pfam" id="PF10931">
    <property type="entry name" value="DUF2735"/>
    <property type="match status" value="1"/>
</dbReference>
<evidence type="ECO:0008006" key="3">
    <source>
        <dbReference type="Google" id="ProtNLM"/>
    </source>
</evidence>
<proteinExistence type="predicted"/>
<accession>A0A7W7Z7S9</accession>
<comment type="caution">
    <text evidence="1">The sequence shown here is derived from an EMBL/GenBank/DDBJ whole genome shotgun (WGS) entry which is preliminary data.</text>
</comment>
<dbReference type="EMBL" id="JACHIH010000036">
    <property type="protein sequence ID" value="MBB5049453.1"/>
    <property type="molecule type" value="Genomic_DNA"/>
</dbReference>
<dbReference type="AlphaFoldDB" id="A0A7W7Z7S9"/>
<dbReference type="InterPro" id="IPR021232">
    <property type="entry name" value="DUF2735"/>
</dbReference>
<dbReference type="Proteomes" id="UP000542353">
    <property type="component" value="Unassembled WGS sequence"/>
</dbReference>
<gene>
    <name evidence="1" type="ORF">HNR60_004231</name>
</gene>
<reference evidence="1 2" key="1">
    <citation type="submission" date="2020-08" db="EMBL/GenBank/DDBJ databases">
        <title>Genomic Encyclopedia of Type Strains, Phase IV (KMG-IV): sequencing the most valuable type-strain genomes for metagenomic binning, comparative biology and taxonomic classification.</title>
        <authorList>
            <person name="Goeker M."/>
        </authorList>
    </citation>
    <scope>NUCLEOTIDE SEQUENCE [LARGE SCALE GENOMIC DNA]</scope>
    <source>
        <strain evidence="1 2">DSM 12706</strain>
    </source>
</reference>
<dbReference type="RefSeq" id="WP_184261706.1">
    <property type="nucleotide sequence ID" value="NZ_JACHIH010000036.1"/>
</dbReference>
<evidence type="ECO:0000313" key="1">
    <source>
        <dbReference type="EMBL" id="MBB5049453.1"/>
    </source>
</evidence>
<keyword evidence="2" id="KW-1185">Reference proteome</keyword>
<evidence type="ECO:0000313" key="2">
    <source>
        <dbReference type="Proteomes" id="UP000542353"/>
    </source>
</evidence>
<organism evidence="1 2">
    <name type="scientific">Rhodopseudomonas rhenobacensis</name>
    <dbReference type="NCBI Taxonomy" id="87461"/>
    <lineage>
        <taxon>Bacteria</taxon>
        <taxon>Pseudomonadati</taxon>
        <taxon>Pseudomonadota</taxon>
        <taxon>Alphaproteobacteria</taxon>
        <taxon>Hyphomicrobiales</taxon>
        <taxon>Nitrobacteraceae</taxon>
        <taxon>Rhodopseudomonas</taxon>
    </lineage>
</organism>
<name>A0A7W7Z7S9_9BRAD</name>
<protein>
    <recommendedName>
        <fullName evidence="3">DUF2735 domain-containing protein</fullName>
    </recommendedName>
</protein>